<evidence type="ECO:0000256" key="1">
    <source>
        <dbReference type="SAM" id="SignalP"/>
    </source>
</evidence>
<keyword evidence="1" id="KW-0732">Signal</keyword>
<dbReference type="Pfam" id="PF04015">
    <property type="entry name" value="DUF362"/>
    <property type="match status" value="1"/>
</dbReference>
<reference evidence="3" key="1">
    <citation type="journal article" date="2022" name="Cell">
        <title>Design, construction, and in vivo augmentation of a complex gut microbiome.</title>
        <authorList>
            <person name="Cheng A.G."/>
            <person name="Ho P.Y."/>
            <person name="Aranda-Diaz A."/>
            <person name="Jain S."/>
            <person name="Yu F.B."/>
            <person name="Meng X."/>
            <person name="Wang M."/>
            <person name="Iakiviak M."/>
            <person name="Nagashima K."/>
            <person name="Zhao A."/>
            <person name="Murugkar P."/>
            <person name="Patil A."/>
            <person name="Atabakhsh K."/>
            <person name="Weakley A."/>
            <person name="Yan J."/>
            <person name="Brumbaugh A.R."/>
            <person name="Higginbottom S."/>
            <person name="Dimas A."/>
            <person name="Shiver A.L."/>
            <person name="Deutschbauer A."/>
            <person name="Neff N."/>
            <person name="Sonnenburg J.L."/>
            <person name="Huang K.C."/>
            <person name="Fischbach M.A."/>
        </authorList>
    </citation>
    <scope>NUCLEOTIDE SEQUENCE</scope>
    <source>
        <strain evidence="3">AP11</strain>
    </source>
</reference>
<feature type="chain" id="PRO_5046093629" evidence="1">
    <location>
        <begin position="18"/>
        <end position="322"/>
    </location>
</feature>
<dbReference type="Proteomes" id="UP001059295">
    <property type="component" value="Chromosome"/>
</dbReference>
<gene>
    <name evidence="3" type="ORF">NQ491_07085</name>
</gene>
<evidence type="ECO:0000313" key="4">
    <source>
        <dbReference type="Proteomes" id="UP001059295"/>
    </source>
</evidence>
<feature type="signal peptide" evidence="1">
    <location>
        <begin position="1"/>
        <end position="17"/>
    </location>
</feature>
<organism evidence="3 4">
    <name type="scientific">Alistipes ihumii AP11</name>
    <dbReference type="NCBI Taxonomy" id="1211813"/>
    <lineage>
        <taxon>Bacteria</taxon>
        <taxon>Pseudomonadati</taxon>
        <taxon>Bacteroidota</taxon>
        <taxon>Bacteroidia</taxon>
        <taxon>Bacteroidales</taxon>
        <taxon>Rikenellaceae</taxon>
        <taxon>Alistipes</taxon>
    </lineage>
</organism>
<evidence type="ECO:0000313" key="3">
    <source>
        <dbReference type="EMBL" id="UWN56430.1"/>
    </source>
</evidence>
<accession>A0ABY5UWJ0</accession>
<sequence>MKKIVRMVMSVMTAALAATGSGSAREKGSEKLPKVYMFKEISSENLVKIYEALGREAAGKVAVKLSTGEPGNNNYLSPALIGDLVRRVGGTIVECNTAYGGGRSDTESHLKAAEDHGFTAIAEVDIMDADGEVALPVKGGRHLKEDFVGSHYPDYDFTVVLSHFKGHPMGGFGGAIKNISIGIASSAGKAWIHSAGKTRDRSEVWENLPPQDDFLESMAEAAKAVADYCGDRILYISVANNLSVDCDCVAAPEEPKMGDLGILASLDPVALDRACVDRVRASEDHGKVHLIERIDSRNGMHTLDYAERLGMGSQRYELVELD</sequence>
<dbReference type="InterPro" id="IPR007160">
    <property type="entry name" value="DUF362"/>
</dbReference>
<keyword evidence="4" id="KW-1185">Reference proteome</keyword>
<dbReference type="EMBL" id="CP102294">
    <property type="protein sequence ID" value="UWN56430.1"/>
    <property type="molecule type" value="Genomic_DNA"/>
</dbReference>
<proteinExistence type="predicted"/>
<evidence type="ECO:0000259" key="2">
    <source>
        <dbReference type="Pfam" id="PF04015"/>
    </source>
</evidence>
<dbReference type="Gene3D" id="3.40.50.11440">
    <property type="match status" value="1"/>
</dbReference>
<name>A0ABY5UWJ0_9BACT</name>
<feature type="domain" description="DUF362" evidence="2">
    <location>
        <begin position="61"/>
        <end position="277"/>
    </location>
</feature>
<protein>
    <submittedName>
        <fullName evidence="3">DUF362 domain-containing protein</fullName>
    </submittedName>
</protein>